<accession>A0A0E9WZB2</accession>
<sequence length="50" mass="5358">MSIVQFSAINCAVATTTLRPCEHSKVTTILFLNPCGMNNSISLCLLCLGK</sequence>
<proteinExistence type="predicted"/>
<name>A0A0E9WZB2_ANGAN</name>
<evidence type="ECO:0000313" key="1">
    <source>
        <dbReference type="EMBL" id="JAH95704.1"/>
    </source>
</evidence>
<dbReference type="AlphaFoldDB" id="A0A0E9WZB2"/>
<dbReference type="EMBL" id="GBXM01012873">
    <property type="protein sequence ID" value="JAH95704.1"/>
    <property type="molecule type" value="Transcribed_RNA"/>
</dbReference>
<organism evidence="1">
    <name type="scientific">Anguilla anguilla</name>
    <name type="common">European freshwater eel</name>
    <name type="synonym">Muraena anguilla</name>
    <dbReference type="NCBI Taxonomy" id="7936"/>
    <lineage>
        <taxon>Eukaryota</taxon>
        <taxon>Metazoa</taxon>
        <taxon>Chordata</taxon>
        <taxon>Craniata</taxon>
        <taxon>Vertebrata</taxon>
        <taxon>Euteleostomi</taxon>
        <taxon>Actinopterygii</taxon>
        <taxon>Neopterygii</taxon>
        <taxon>Teleostei</taxon>
        <taxon>Anguilliformes</taxon>
        <taxon>Anguillidae</taxon>
        <taxon>Anguilla</taxon>
    </lineage>
</organism>
<protein>
    <submittedName>
        <fullName evidence="1">Uncharacterized protein</fullName>
    </submittedName>
</protein>
<reference evidence="1" key="2">
    <citation type="journal article" date="2015" name="Fish Shellfish Immunol.">
        <title>Early steps in the European eel (Anguilla anguilla)-Vibrio vulnificus interaction in the gills: Role of the RtxA13 toxin.</title>
        <authorList>
            <person name="Callol A."/>
            <person name="Pajuelo D."/>
            <person name="Ebbesson L."/>
            <person name="Teles M."/>
            <person name="MacKenzie S."/>
            <person name="Amaro C."/>
        </authorList>
    </citation>
    <scope>NUCLEOTIDE SEQUENCE</scope>
</reference>
<reference evidence="1" key="1">
    <citation type="submission" date="2014-11" db="EMBL/GenBank/DDBJ databases">
        <authorList>
            <person name="Amaro Gonzalez C."/>
        </authorList>
    </citation>
    <scope>NUCLEOTIDE SEQUENCE</scope>
</reference>